<proteinExistence type="predicted"/>
<gene>
    <name evidence="1" type="ORF">EHI47_11625</name>
</gene>
<sequence length="82" mass="9123">MSAIFVQAVADFGVFSGTRENRRLSQREKLEEAILNMATALGESQVERASSQSGMIYRVRPDSFQSASNTIVSLSRRLMPKI</sequence>
<dbReference type="RefSeq" id="WP_128410489.1">
    <property type="nucleotide sequence ID" value="NZ_SBHX01000027.1"/>
</dbReference>
<comment type="caution">
    <text evidence="1">The sequence shown here is derived from an EMBL/GenBank/DDBJ whole genome shotgun (WGS) entry which is preliminary data.</text>
</comment>
<evidence type="ECO:0000313" key="1">
    <source>
        <dbReference type="EMBL" id="RWX32026.1"/>
    </source>
</evidence>
<organism evidence="1 2">
    <name type="scientific">Rhizobium leguminosarum</name>
    <dbReference type="NCBI Taxonomy" id="384"/>
    <lineage>
        <taxon>Bacteria</taxon>
        <taxon>Pseudomonadati</taxon>
        <taxon>Pseudomonadota</taxon>
        <taxon>Alphaproteobacteria</taxon>
        <taxon>Hyphomicrobiales</taxon>
        <taxon>Rhizobiaceae</taxon>
        <taxon>Rhizobium/Agrobacterium group</taxon>
        <taxon>Rhizobium</taxon>
    </lineage>
</organism>
<accession>A0A444I3M3</accession>
<dbReference type="EMBL" id="SBHX01000027">
    <property type="protein sequence ID" value="RWX32026.1"/>
    <property type="molecule type" value="Genomic_DNA"/>
</dbReference>
<name>A0A444I3M3_RHILE</name>
<dbReference type="Proteomes" id="UP000283817">
    <property type="component" value="Unassembled WGS sequence"/>
</dbReference>
<reference evidence="1 2" key="1">
    <citation type="submission" date="2019-01" db="EMBL/GenBank/DDBJ databases">
        <title>RHIZO-ID as a novel technology for direct rhizobia identification.</title>
        <authorList>
            <person name="De Meyer S.E."/>
        </authorList>
    </citation>
    <scope>NUCLEOTIDE SEQUENCE [LARGE SCALE GENOMIC DNA]</scope>
    <source>
        <strain evidence="1 2">WSM448</strain>
    </source>
</reference>
<dbReference type="AlphaFoldDB" id="A0A444I3M3"/>
<protein>
    <submittedName>
        <fullName evidence="1">Uncharacterized protein</fullName>
    </submittedName>
</protein>
<evidence type="ECO:0000313" key="2">
    <source>
        <dbReference type="Proteomes" id="UP000283817"/>
    </source>
</evidence>